<gene>
    <name evidence="2" type="ORF">RJJ65_34385</name>
</gene>
<keyword evidence="1" id="KW-1133">Transmembrane helix</keyword>
<dbReference type="Proteomes" id="UP001268610">
    <property type="component" value="Unassembled WGS sequence"/>
</dbReference>
<proteinExistence type="predicted"/>
<comment type="caution">
    <text evidence="2">The sequence shown here is derived from an EMBL/GenBank/DDBJ whole genome shotgun (WGS) entry which is preliminary data.</text>
</comment>
<keyword evidence="1" id="KW-0812">Transmembrane</keyword>
<reference evidence="2" key="1">
    <citation type="submission" date="2023-04" db="EMBL/GenBank/DDBJ databases">
        <title>Genomic characterization of faba bean (Vicia faba) microsymbionts in Mexican soils.</title>
        <authorList>
            <person name="Rivera Orduna F.N."/>
            <person name="Guevara-Luna J."/>
            <person name="Yan J."/>
            <person name="Arroyo-Herrera I."/>
            <person name="Li Y."/>
            <person name="Vasquez-Murrieta M.S."/>
            <person name="Wang E.T."/>
        </authorList>
    </citation>
    <scope>NUCLEOTIDE SEQUENCE</scope>
    <source>
        <strain evidence="2">CH26</strain>
    </source>
</reference>
<keyword evidence="1" id="KW-0472">Membrane</keyword>
<dbReference type="AlphaFoldDB" id="A0AAJ2LRB3"/>
<protein>
    <recommendedName>
        <fullName evidence="4">Protoheme IX farnesyltransferase</fullName>
    </recommendedName>
</protein>
<sequence>KGIKATKIQSFIYVLLFTMSGSLLYVFNYVGIIYLVVFLAMSAYWLYQSVIGFKAVNDQLWAKKFFLVSVIIISVFSVCISLDYQKHPNHIFIISA</sequence>
<feature type="transmembrane region" description="Helical" evidence="1">
    <location>
        <begin position="12"/>
        <end position="45"/>
    </location>
</feature>
<accession>A0AAJ2LRB3</accession>
<evidence type="ECO:0000313" key="2">
    <source>
        <dbReference type="EMBL" id="MDR9777629.1"/>
    </source>
</evidence>
<evidence type="ECO:0000256" key="1">
    <source>
        <dbReference type="SAM" id="Phobius"/>
    </source>
</evidence>
<organism evidence="2 3">
    <name type="scientific">Rhizobium hidalgonense</name>
    <dbReference type="NCBI Taxonomy" id="1538159"/>
    <lineage>
        <taxon>Bacteria</taxon>
        <taxon>Pseudomonadati</taxon>
        <taxon>Pseudomonadota</taxon>
        <taxon>Alphaproteobacteria</taxon>
        <taxon>Hyphomicrobiales</taxon>
        <taxon>Rhizobiaceae</taxon>
        <taxon>Rhizobium/Agrobacterium group</taxon>
        <taxon>Rhizobium</taxon>
    </lineage>
</organism>
<evidence type="ECO:0008006" key="4">
    <source>
        <dbReference type="Google" id="ProtNLM"/>
    </source>
</evidence>
<dbReference type="EMBL" id="JAVLSF010000063">
    <property type="protein sequence ID" value="MDR9777629.1"/>
    <property type="molecule type" value="Genomic_DNA"/>
</dbReference>
<name>A0AAJ2LRB3_9HYPH</name>
<feature type="non-terminal residue" evidence="2">
    <location>
        <position position="1"/>
    </location>
</feature>
<feature type="transmembrane region" description="Helical" evidence="1">
    <location>
        <begin position="65"/>
        <end position="84"/>
    </location>
</feature>
<evidence type="ECO:0000313" key="3">
    <source>
        <dbReference type="Proteomes" id="UP001268610"/>
    </source>
</evidence>